<reference evidence="2" key="1">
    <citation type="submission" date="2018-02" db="EMBL/GenBank/DDBJ databases">
        <authorList>
            <person name="Hausmann B."/>
        </authorList>
    </citation>
    <scope>NUCLEOTIDE SEQUENCE [LARGE SCALE GENOMIC DNA]</scope>
    <source>
        <strain evidence="2">Peat soil MAG SbF1</strain>
    </source>
</reference>
<evidence type="ECO:0000313" key="1">
    <source>
        <dbReference type="EMBL" id="SPF45674.1"/>
    </source>
</evidence>
<dbReference type="InterPro" id="IPR038071">
    <property type="entry name" value="UROD/MetE-like_sf"/>
</dbReference>
<dbReference type="AlphaFoldDB" id="A0A2U3L163"/>
<evidence type="ECO:0000313" key="2">
    <source>
        <dbReference type="Proteomes" id="UP000238916"/>
    </source>
</evidence>
<evidence type="ECO:0008006" key="3">
    <source>
        <dbReference type="Google" id="ProtNLM"/>
    </source>
</evidence>
<dbReference type="OrthoDB" id="144815at2"/>
<proteinExistence type="predicted"/>
<sequence>MPEESFKPHFLTTGVGSLPHTNLEEALGWIWKCVPRAPHWPQLPRLGAESSFIVQYLNVLMEAGVIADVKTPKFQVEALDWAERMTAFYTLFFETVEGDEQALERFGFSAQGGEGFEVFCRDLERYGTRDAVLLKGQLSGPLTLGMQIMDIDKRSSYYNDSLRDMLVKALALHAEWQTKRLRQFGLPVLMMIDDPELYAYGAATHITITREQLIEELNLIVEGIVRQGGIPGVHVCAGMDWTLLFDSKVQLVNFDAYDYMQSMLAAAEPLNKFLTRGGILSWGIVPTNLIAWEENAQSLKCNLENKIEELVKRGVEEALLRQQSMLTPSCGTGALPKELAEHVYKLLTELGGLEGTCATQRSVLTTQSKLTV</sequence>
<dbReference type="EMBL" id="OMOF01000267">
    <property type="protein sequence ID" value="SPF45674.1"/>
    <property type="molecule type" value="Genomic_DNA"/>
</dbReference>
<accession>A0A2U3L163</accession>
<gene>
    <name evidence="1" type="ORF">SBF1_3390003</name>
</gene>
<dbReference type="Proteomes" id="UP000238916">
    <property type="component" value="Unassembled WGS sequence"/>
</dbReference>
<dbReference type="CDD" id="cd03310">
    <property type="entry name" value="CIMS_like"/>
    <property type="match status" value="1"/>
</dbReference>
<dbReference type="Gene3D" id="3.20.20.210">
    <property type="match status" value="1"/>
</dbReference>
<dbReference type="SUPFAM" id="SSF51726">
    <property type="entry name" value="UROD/MetE-like"/>
    <property type="match status" value="1"/>
</dbReference>
<organism evidence="1 2">
    <name type="scientific">Candidatus Desulfosporosinus infrequens</name>
    <dbReference type="NCBI Taxonomy" id="2043169"/>
    <lineage>
        <taxon>Bacteria</taxon>
        <taxon>Bacillati</taxon>
        <taxon>Bacillota</taxon>
        <taxon>Clostridia</taxon>
        <taxon>Eubacteriales</taxon>
        <taxon>Desulfitobacteriaceae</taxon>
        <taxon>Desulfosporosinus</taxon>
    </lineage>
</organism>
<protein>
    <recommendedName>
        <fullName evidence="3">Methionine synthase</fullName>
    </recommendedName>
</protein>
<name>A0A2U3L163_9FIRM</name>